<organism evidence="1">
    <name type="scientific">Trepomonas sp. PC1</name>
    <dbReference type="NCBI Taxonomy" id="1076344"/>
    <lineage>
        <taxon>Eukaryota</taxon>
        <taxon>Metamonada</taxon>
        <taxon>Diplomonadida</taxon>
        <taxon>Hexamitidae</taxon>
        <taxon>Hexamitinae</taxon>
        <taxon>Trepomonas</taxon>
    </lineage>
</organism>
<dbReference type="InterPro" id="IPR036770">
    <property type="entry name" value="Ankyrin_rpt-contain_sf"/>
</dbReference>
<protein>
    <submittedName>
        <fullName evidence="1">Ankyrin repeats-containing protein</fullName>
    </submittedName>
</protein>
<evidence type="ECO:0000313" key="1">
    <source>
        <dbReference type="EMBL" id="JAP91080.1"/>
    </source>
</evidence>
<dbReference type="InterPro" id="IPR002110">
    <property type="entry name" value="Ankyrin_rpt"/>
</dbReference>
<proteinExistence type="predicted"/>
<feature type="non-terminal residue" evidence="1">
    <location>
        <position position="1"/>
    </location>
</feature>
<dbReference type="EMBL" id="GDID01005526">
    <property type="protein sequence ID" value="JAP91080.1"/>
    <property type="molecule type" value="Transcribed_RNA"/>
</dbReference>
<sequence>CKQSPDFFIAAAKNNQSQIDILLPKSKNTHDNRTTISEQDIFQGFSAIHYAAYHGNYEAMQKLWPYELGEVTTVDVQMVAPGFTVGKKYKLVAGSNCLMIALVRKQIRVLGFILEKLKDPKTNVSLIIGRPNNIGLTNYVIASMCNYPETQNILLNPQFLKTELFLVIDGDVTPSMNAAFFGRLHTAQILNQLFDSIEYQPKLAQMVLTRDSESNTCLQVAMNNFYKKYGTSETDMDQVKMLIYMLSKKSFLWAKINNPALATKFLNGKTSAEIFGEAI</sequence>
<reference evidence="1" key="1">
    <citation type="submission" date="2015-07" db="EMBL/GenBank/DDBJ databases">
        <title>Adaptation to a free-living lifestyle via gene acquisitions in the diplomonad Trepomonas sp. PC1.</title>
        <authorList>
            <person name="Xu F."/>
            <person name="Jerlstrom-Hultqvist J."/>
            <person name="Kolisko M."/>
            <person name="Simpson A.G.B."/>
            <person name="Roger A.J."/>
            <person name="Svard S.G."/>
            <person name="Andersson J.O."/>
        </authorList>
    </citation>
    <scope>NUCLEOTIDE SEQUENCE</scope>
    <source>
        <strain evidence="1">PC1</strain>
    </source>
</reference>
<gene>
    <name evidence="1" type="ORF">TPC1_17409</name>
</gene>
<dbReference type="Gene3D" id="1.25.40.20">
    <property type="entry name" value="Ankyrin repeat-containing domain"/>
    <property type="match status" value="1"/>
</dbReference>
<dbReference type="SUPFAM" id="SSF48403">
    <property type="entry name" value="Ankyrin repeat"/>
    <property type="match status" value="1"/>
</dbReference>
<dbReference type="AlphaFoldDB" id="A0A146K2F0"/>
<accession>A0A146K2F0</accession>
<dbReference type="Pfam" id="PF13637">
    <property type="entry name" value="Ank_4"/>
    <property type="match status" value="1"/>
</dbReference>
<name>A0A146K2F0_9EUKA</name>